<comment type="cofactor">
    <cofactor evidence="2">
        <name>Mg(2+)</name>
        <dbReference type="ChEBI" id="CHEBI:18420"/>
    </cofactor>
</comment>
<gene>
    <name evidence="4" type="ORF">CDAUBV1_LOCUS12391</name>
</gene>
<dbReference type="Pfam" id="PF00459">
    <property type="entry name" value="Inositol_P"/>
    <property type="match status" value="2"/>
</dbReference>
<feature type="binding site" evidence="2">
    <location>
        <position position="179"/>
    </location>
    <ligand>
        <name>Mg(2+)</name>
        <dbReference type="ChEBI" id="CHEBI:18420"/>
        <label>1</label>
        <note>catalytic</note>
    </ligand>
</feature>
<dbReference type="InterPro" id="IPR044897">
    <property type="entry name" value="INPP1_dom_1"/>
</dbReference>
<evidence type="ECO:0000256" key="2">
    <source>
        <dbReference type="PIRSR" id="PIRSR600760-2"/>
    </source>
</evidence>
<dbReference type="AlphaFoldDB" id="A0AAV2TNC3"/>
<dbReference type="Proteomes" id="UP001497525">
    <property type="component" value="Unassembled WGS sequence"/>
</dbReference>
<feature type="compositionally biased region" description="Low complexity" evidence="3">
    <location>
        <begin position="202"/>
        <end position="218"/>
    </location>
</feature>
<dbReference type="Gene3D" id="3.40.190.80">
    <property type="match status" value="1"/>
</dbReference>
<dbReference type="Gene3D" id="4.10.460.10">
    <property type="entry name" value="Inositol Polyphosphate 1-phosphatase, domain 1"/>
    <property type="match status" value="1"/>
</dbReference>
<dbReference type="PANTHER" id="PTHR43028">
    <property type="entry name" value="3'(2'),5'-BISPHOSPHATE NUCLEOTIDASE 1"/>
    <property type="match status" value="1"/>
</dbReference>
<feature type="binding site" evidence="2">
    <location>
        <position position="412"/>
    </location>
    <ligand>
        <name>Mg(2+)</name>
        <dbReference type="ChEBI" id="CHEBI:18420"/>
        <label>1</label>
        <note>catalytic</note>
    </ligand>
</feature>
<evidence type="ECO:0000313" key="5">
    <source>
        <dbReference type="Proteomes" id="UP001497525"/>
    </source>
</evidence>
<keyword evidence="2" id="KW-0460">Magnesium</keyword>
<dbReference type="GO" id="GO:0004441">
    <property type="term" value="F:inositol-1,4-bisphosphate 1-phosphatase activity"/>
    <property type="evidence" value="ECO:0007669"/>
    <property type="project" value="TreeGrafter"/>
</dbReference>
<dbReference type="Gene3D" id="3.30.540.10">
    <property type="entry name" value="Fructose-1,6-Bisphosphatase, subunit A, domain 1"/>
    <property type="match status" value="1"/>
</dbReference>
<dbReference type="GO" id="GO:0046872">
    <property type="term" value="F:metal ion binding"/>
    <property type="evidence" value="ECO:0007669"/>
    <property type="project" value="UniProtKB-KW"/>
</dbReference>
<name>A0AAV2TNC3_CALDB</name>
<comment type="similarity">
    <text evidence="1">Belongs to the inositol monophosphatase superfamily.</text>
</comment>
<feature type="binding site" evidence="2">
    <location>
        <position position="180"/>
    </location>
    <ligand>
        <name>Mg(2+)</name>
        <dbReference type="ChEBI" id="CHEBI:18420"/>
        <label>1</label>
        <note>catalytic</note>
    </ligand>
</feature>
<dbReference type="InterPro" id="IPR050725">
    <property type="entry name" value="CysQ/Inositol_MonoPase"/>
</dbReference>
<dbReference type="EMBL" id="CAXLJL010000456">
    <property type="protein sequence ID" value="CAL5137913.1"/>
    <property type="molecule type" value="Genomic_DNA"/>
</dbReference>
<feature type="binding site" evidence="2">
    <location>
        <position position="177"/>
    </location>
    <ligand>
        <name>Mg(2+)</name>
        <dbReference type="ChEBI" id="CHEBI:18420"/>
        <label>1</label>
        <note>catalytic</note>
    </ligand>
</feature>
<evidence type="ECO:0000313" key="4">
    <source>
        <dbReference type="EMBL" id="CAL5137913.1"/>
    </source>
</evidence>
<dbReference type="GO" id="GO:0046854">
    <property type="term" value="P:phosphatidylinositol phosphate biosynthetic process"/>
    <property type="evidence" value="ECO:0007669"/>
    <property type="project" value="InterPro"/>
</dbReference>
<keyword evidence="2" id="KW-0479">Metal-binding</keyword>
<dbReference type="InterPro" id="IPR020550">
    <property type="entry name" value="Inositol_monophosphatase_CS"/>
</dbReference>
<comment type="caution">
    <text evidence="4">The sequence shown here is derived from an EMBL/GenBank/DDBJ whole genome shotgun (WGS) entry which is preliminary data.</text>
</comment>
<dbReference type="PANTHER" id="PTHR43028:SF3">
    <property type="entry name" value="INOSITOL POLYPHOSPHATE 1-PHOSPHATASE"/>
    <property type="match status" value="1"/>
</dbReference>
<evidence type="ECO:0000256" key="3">
    <source>
        <dbReference type="SAM" id="MobiDB-lite"/>
    </source>
</evidence>
<organism evidence="4 5">
    <name type="scientific">Calicophoron daubneyi</name>
    <name type="common">Rumen fluke</name>
    <name type="synonym">Paramphistomum daubneyi</name>
    <dbReference type="NCBI Taxonomy" id="300641"/>
    <lineage>
        <taxon>Eukaryota</taxon>
        <taxon>Metazoa</taxon>
        <taxon>Spiralia</taxon>
        <taxon>Lophotrochozoa</taxon>
        <taxon>Platyhelminthes</taxon>
        <taxon>Trematoda</taxon>
        <taxon>Digenea</taxon>
        <taxon>Plagiorchiida</taxon>
        <taxon>Pronocephalata</taxon>
        <taxon>Paramphistomoidea</taxon>
        <taxon>Paramphistomidae</taxon>
        <taxon>Calicophoron</taxon>
    </lineage>
</organism>
<proteinExistence type="inferred from homology"/>
<evidence type="ECO:0000256" key="1">
    <source>
        <dbReference type="ARBA" id="ARBA00009759"/>
    </source>
</evidence>
<dbReference type="PROSITE" id="PS00630">
    <property type="entry name" value="IMP_2"/>
    <property type="match status" value="1"/>
</dbReference>
<accession>A0AAV2TNC3</accession>
<protein>
    <recommendedName>
        <fullName evidence="6">Inositol polyphosphate 1-phosphatase</fullName>
    </recommendedName>
</protein>
<dbReference type="SUPFAM" id="SSF56655">
    <property type="entry name" value="Carbohydrate phosphatase"/>
    <property type="match status" value="1"/>
</dbReference>
<feature type="binding site" evidence="2">
    <location>
        <position position="87"/>
    </location>
    <ligand>
        <name>Mg(2+)</name>
        <dbReference type="ChEBI" id="CHEBI:18420"/>
        <label>1</label>
        <note>catalytic</note>
    </ligand>
</feature>
<evidence type="ECO:0008006" key="6">
    <source>
        <dbReference type="Google" id="ProtNLM"/>
    </source>
</evidence>
<reference evidence="4" key="1">
    <citation type="submission" date="2024-06" db="EMBL/GenBank/DDBJ databases">
        <authorList>
            <person name="Liu X."/>
            <person name="Lenzi L."/>
            <person name="Haldenby T S."/>
            <person name="Uol C."/>
        </authorList>
    </citation>
    <scope>NUCLEOTIDE SEQUENCE</scope>
</reference>
<feature type="region of interest" description="Disordered" evidence="3">
    <location>
        <begin position="196"/>
        <end position="218"/>
    </location>
</feature>
<sequence length="515" mass="56920">MASHGPLSFSRLLRTLVLCSEKAASIARLIKTQYDLFDTLVQRKTGAEANPRFNVDVKTLADVLIQEVVRHDLNETFPGFGVSVFGEENNHFSNIFGESIYIHIPKSMDEMAAVLARVLNHASLSQTLAKAALRPLDSYMSEAAFKQIQPDLDEVTSRLQDDCTWSGFQSHCGVWIDPIDATAEYARGHVVSTCKTDTDIGTSETPTSASTGSPTSSPDHTYLIQKFPGSLINVTVLIGLFDRTSGVPLVGVINQPFYPTVIHPTFVRSSEETHNVPGPNPYCGRICWGFCLDDRIHNAGRIASVSRNFTRLPQHLNWPPSSPTKFCFPDRYVDFCCNLREAGQSRNVLKVACSVVEFDKLKQTFKNWAAAKHSTQKVALLASPGAGLKLLLLALGEVDAYLLTGPNTYFWDTCAAHAILRAQGGGILHLRNALEATHRILLDVPTMDANQLDQSMATLLLNHEIDYSTGEAAHSELDFPHYRNSGGLLAYRDRKLAIKLLFHLDRFLPQSYSSV</sequence>
<dbReference type="InterPro" id="IPR000760">
    <property type="entry name" value="Inositol_monophosphatase-like"/>
</dbReference>